<dbReference type="RefSeq" id="WP_375066290.1">
    <property type="nucleotide sequence ID" value="NZ_JBHGBT010000044.1"/>
</dbReference>
<feature type="binding site" evidence="8">
    <location>
        <begin position="344"/>
        <end position="347"/>
    </location>
    <ligand>
        <name>GTP</name>
        <dbReference type="ChEBI" id="CHEBI:37565"/>
        <label>2</label>
    </ligand>
</feature>
<dbReference type="Gene3D" id="3.40.50.300">
    <property type="entry name" value="P-loop containing nucleotide triphosphate hydrolases"/>
    <property type="match status" value="2"/>
</dbReference>
<evidence type="ECO:0000313" key="13">
    <source>
        <dbReference type="Proteomes" id="UP001577267"/>
    </source>
</evidence>
<dbReference type="InterPro" id="IPR003593">
    <property type="entry name" value="AAA+_ATPase"/>
</dbReference>
<comment type="function">
    <text evidence="8 10">GTPase that plays an essential role in the late steps of ribosome biogenesis.</text>
</comment>
<dbReference type="InterPro" id="IPR015946">
    <property type="entry name" value="KH_dom-like_a/b"/>
</dbReference>
<dbReference type="Pfam" id="PF14714">
    <property type="entry name" value="KH_dom-like"/>
    <property type="match status" value="1"/>
</dbReference>
<dbReference type="InterPro" id="IPR031166">
    <property type="entry name" value="G_ENGA"/>
</dbReference>
<keyword evidence="3 8" id="KW-0690">Ribosome biogenesis</keyword>
<evidence type="ECO:0000256" key="2">
    <source>
        <dbReference type="ARBA" id="ARBA00020953"/>
    </source>
</evidence>
<evidence type="ECO:0000313" key="12">
    <source>
        <dbReference type="EMBL" id="MFB4197710.1"/>
    </source>
</evidence>
<evidence type="ECO:0000256" key="4">
    <source>
        <dbReference type="ARBA" id="ARBA00022737"/>
    </source>
</evidence>
<gene>
    <name evidence="8 12" type="primary">der</name>
    <name evidence="12" type="ORF">ACE11A_25575</name>
</gene>
<keyword evidence="5 8" id="KW-0547">Nucleotide-binding</keyword>
<dbReference type="InterPro" id="IPR016484">
    <property type="entry name" value="GTPase_Der"/>
</dbReference>
<comment type="subunit">
    <text evidence="8">Associates with the 50S ribosomal subunit.</text>
</comment>
<feature type="domain" description="EngA-type G" evidence="11">
    <location>
        <begin position="226"/>
        <end position="399"/>
    </location>
</feature>
<dbReference type="NCBIfam" id="NF002828">
    <property type="entry name" value="PRK03003.1"/>
    <property type="match status" value="1"/>
</dbReference>
<feature type="binding site" evidence="8">
    <location>
        <begin position="57"/>
        <end position="64"/>
    </location>
    <ligand>
        <name>GTP</name>
        <dbReference type="ChEBI" id="CHEBI:37565"/>
        <label>1</label>
    </ligand>
</feature>
<dbReference type="CDD" id="cd01894">
    <property type="entry name" value="EngA1"/>
    <property type="match status" value="1"/>
</dbReference>
<dbReference type="Pfam" id="PF01926">
    <property type="entry name" value="MMR_HSR1"/>
    <property type="match status" value="2"/>
</dbReference>
<dbReference type="EMBL" id="JBHGBT010000044">
    <property type="protein sequence ID" value="MFB4197710.1"/>
    <property type="molecule type" value="Genomic_DNA"/>
</dbReference>
<keyword evidence="6 8" id="KW-0342">GTP-binding</keyword>
<feature type="binding site" evidence="8">
    <location>
        <begin position="279"/>
        <end position="283"/>
    </location>
    <ligand>
        <name>GTP</name>
        <dbReference type="ChEBI" id="CHEBI:37565"/>
        <label>2</label>
    </ligand>
</feature>
<protein>
    <recommendedName>
        <fullName evidence="2 8">GTPase Der</fullName>
    </recommendedName>
    <alternativeName>
        <fullName evidence="7 8">GTP-binding protein EngA</fullName>
    </alternativeName>
</protein>
<comment type="similarity">
    <text evidence="1 8 9 10">Belongs to the TRAFAC class TrmE-Era-EngA-EngB-Septin-like GTPase superfamily. EngA (Der) GTPase family.</text>
</comment>
<dbReference type="InterPro" id="IPR027417">
    <property type="entry name" value="P-loop_NTPase"/>
</dbReference>
<feature type="binding site" evidence="8">
    <location>
        <begin position="232"/>
        <end position="239"/>
    </location>
    <ligand>
        <name>GTP</name>
        <dbReference type="ChEBI" id="CHEBI:37565"/>
        <label>2</label>
    </ligand>
</feature>
<evidence type="ECO:0000256" key="5">
    <source>
        <dbReference type="ARBA" id="ARBA00022741"/>
    </source>
</evidence>
<evidence type="ECO:0000256" key="9">
    <source>
        <dbReference type="PROSITE-ProRule" id="PRU01049"/>
    </source>
</evidence>
<dbReference type="PROSITE" id="PS51712">
    <property type="entry name" value="G_ENGA"/>
    <property type="match status" value="2"/>
</dbReference>
<dbReference type="InterPro" id="IPR006073">
    <property type="entry name" value="GTP-bd"/>
</dbReference>
<feature type="domain" description="EngA-type G" evidence="11">
    <location>
        <begin position="51"/>
        <end position="214"/>
    </location>
</feature>
<accession>A0ABV4ZVB0</accession>
<dbReference type="NCBIfam" id="TIGR00231">
    <property type="entry name" value="small_GTP"/>
    <property type="match status" value="2"/>
</dbReference>
<dbReference type="InterPro" id="IPR005225">
    <property type="entry name" value="Small_GTP-bd"/>
</dbReference>
<dbReference type="PANTHER" id="PTHR43834">
    <property type="entry name" value="GTPASE DER"/>
    <property type="match status" value="1"/>
</dbReference>
<dbReference type="SMART" id="SM00382">
    <property type="entry name" value="AAA"/>
    <property type="match status" value="2"/>
</dbReference>
<evidence type="ECO:0000256" key="10">
    <source>
        <dbReference type="RuleBase" id="RU004481"/>
    </source>
</evidence>
<evidence type="ECO:0000256" key="8">
    <source>
        <dbReference type="HAMAP-Rule" id="MF_00195"/>
    </source>
</evidence>
<evidence type="ECO:0000256" key="7">
    <source>
        <dbReference type="ARBA" id="ARBA00032345"/>
    </source>
</evidence>
<sequence>MNDQIEPGDAGGHGALGDAEYAEFMELAAQEGFDAEEIESELAAANAGPLPVLAVVGRPNVGKSTLVNRIIGRREAVVEDRPGVTRDRVTYEAEWTGRRFKVVDTGGWEQDVLGIDASVAAQAEYAIGAADAVVFVVDAAVGATDTDEAVVRLLRKAGKPVVLCANKVDGPSGEADAAYLWSLGLGEPYPVSALHGRGTGDMLDAVLEAMPEAPAQTFGSAPGGPRRIALIGRPNVGKSSLLNKVAKEDRVVVDATAGTTRDPVDELIDLGGKVWRFVDTAGIRRRVHFQDGADYYASLRTAAALEKAEAAVVLIDVTEPISVQDTRIITMAVEAGRALVIAYNKWDLLDEERRFYLEREIERDLVQVQWAPRVNVSAHTGRHMEKLVPAIETSLESWGTRVPTGKLNAFLGELVASHPHPVRGGKQPRILFGTQAGTKPPRFVLFASGFLEAGYRRFIERRLREEFGFEGTPIKVSVRVREKRGRVKK</sequence>
<proteinExistence type="inferred from homology"/>
<dbReference type="NCBIfam" id="TIGR03594">
    <property type="entry name" value="GTPase_EngA"/>
    <property type="match status" value="1"/>
</dbReference>
<dbReference type="Gene3D" id="3.30.300.20">
    <property type="match status" value="1"/>
</dbReference>
<dbReference type="InterPro" id="IPR032859">
    <property type="entry name" value="KH_dom-like"/>
</dbReference>
<keyword evidence="4 10" id="KW-0677">Repeat</keyword>
<feature type="binding site" evidence="8">
    <location>
        <begin position="104"/>
        <end position="108"/>
    </location>
    <ligand>
        <name>GTP</name>
        <dbReference type="ChEBI" id="CHEBI:37565"/>
        <label>1</label>
    </ligand>
</feature>
<organism evidence="12 13">
    <name type="scientific">Streptomyces carpaticus</name>
    <dbReference type="NCBI Taxonomy" id="285558"/>
    <lineage>
        <taxon>Bacteria</taxon>
        <taxon>Bacillati</taxon>
        <taxon>Actinomycetota</taxon>
        <taxon>Actinomycetes</taxon>
        <taxon>Kitasatosporales</taxon>
        <taxon>Streptomycetaceae</taxon>
        <taxon>Streptomyces</taxon>
    </lineage>
</organism>
<keyword evidence="13" id="KW-1185">Reference proteome</keyword>
<evidence type="ECO:0000256" key="6">
    <source>
        <dbReference type="ARBA" id="ARBA00023134"/>
    </source>
</evidence>
<dbReference type="PRINTS" id="PR00326">
    <property type="entry name" value="GTP1OBG"/>
</dbReference>
<dbReference type="PIRSF" id="PIRSF006485">
    <property type="entry name" value="GTP-binding_EngA"/>
    <property type="match status" value="1"/>
</dbReference>
<comment type="caution">
    <text evidence="12">The sequence shown here is derived from an EMBL/GenBank/DDBJ whole genome shotgun (WGS) entry which is preliminary data.</text>
</comment>
<evidence type="ECO:0000259" key="11">
    <source>
        <dbReference type="PROSITE" id="PS51712"/>
    </source>
</evidence>
<feature type="binding site" evidence="8">
    <location>
        <begin position="166"/>
        <end position="169"/>
    </location>
    <ligand>
        <name>GTP</name>
        <dbReference type="ChEBI" id="CHEBI:37565"/>
        <label>1</label>
    </ligand>
</feature>
<dbReference type="SUPFAM" id="SSF52540">
    <property type="entry name" value="P-loop containing nucleoside triphosphate hydrolases"/>
    <property type="match status" value="2"/>
</dbReference>
<dbReference type="PANTHER" id="PTHR43834:SF6">
    <property type="entry name" value="GTPASE DER"/>
    <property type="match status" value="1"/>
</dbReference>
<dbReference type="CDD" id="cd01895">
    <property type="entry name" value="EngA2"/>
    <property type="match status" value="1"/>
</dbReference>
<dbReference type="HAMAP" id="MF_00195">
    <property type="entry name" value="GTPase_Der"/>
    <property type="match status" value="1"/>
</dbReference>
<name>A0ABV4ZVB0_9ACTN</name>
<dbReference type="Proteomes" id="UP001577267">
    <property type="component" value="Unassembled WGS sequence"/>
</dbReference>
<evidence type="ECO:0000256" key="3">
    <source>
        <dbReference type="ARBA" id="ARBA00022517"/>
    </source>
</evidence>
<evidence type="ECO:0000256" key="1">
    <source>
        <dbReference type="ARBA" id="ARBA00008279"/>
    </source>
</evidence>
<reference evidence="12 13" key="1">
    <citation type="submission" date="2024-09" db="EMBL/GenBank/DDBJ databases">
        <title>Draft genome sequence of multifaceted antimicrobials producing Streptomyces sp. strain FH1.</title>
        <authorList>
            <person name="Hassan F."/>
            <person name="Ali H."/>
            <person name="Hassan N."/>
            <person name="Nawaz A."/>
        </authorList>
    </citation>
    <scope>NUCLEOTIDE SEQUENCE [LARGE SCALE GENOMIC DNA]</scope>
    <source>
        <strain evidence="12 13">FH1</strain>
    </source>
</reference>